<comment type="caution">
    <text evidence="3">The sequence shown here is derived from an EMBL/GenBank/DDBJ whole genome shotgun (WGS) entry which is preliminary data.</text>
</comment>
<dbReference type="Proteomes" id="UP000558488">
    <property type="component" value="Unassembled WGS sequence"/>
</dbReference>
<dbReference type="EMBL" id="JACAGB010000009">
    <property type="protein sequence ID" value="KAF6343113.1"/>
    <property type="molecule type" value="Genomic_DNA"/>
</dbReference>
<feature type="compositionally biased region" description="Polar residues" evidence="1">
    <location>
        <begin position="47"/>
        <end position="59"/>
    </location>
</feature>
<evidence type="ECO:0000313" key="4">
    <source>
        <dbReference type="Proteomes" id="UP000558488"/>
    </source>
</evidence>
<feature type="chain" id="PRO_5029800448" evidence="2">
    <location>
        <begin position="25"/>
        <end position="146"/>
    </location>
</feature>
<reference evidence="3 4" key="1">
    <citation type="journal article" date="2020" name="Nature">
        <title>Six reference-quality genomes reveal evolution of bat adaptations.</title>
        <authorList>
            <person name="Jebb D."/>
            <person name="Huang Z."/>
            <person name="Pippel M."/>
            <person name="Hughes G.M."/>
            <person name="Lavrichenko K."/>
            <person name="Devanna P."/>
            <person name="Winkler S."/>
            <person name="Jermiin L.S."/>
            <person name="Skirmuntt E.C."/>
            <person name="Katzourakis A."/>
            <person name="Burkitt-Gray L."/>
            <person name="Ray D.A."/>
            <person name="Sullivan K.A.M."/>
            <person name="Roscito J.G."/>
            <person name="Kirilenko B.M."/>
            <person name="Davalos L.M."/>
            <person name="Corthals A.P."/>
            <person name="Power M.L."/>
            <person name="Jones G."/>
            <person name="Ransome R.D."/>
            <person name="Dechmann D.K.N."/>
            <person name="Locatelli A.G."/>
            <person name="Puechmaille S.J."/>
            <person name="Fedrigo O."/>
            <person name="Jarvis E.D."/>
            <person name="Hiller M."/>
            <person name="Vernes S.C."/>
            <person name="Myers E.W."/>
            <person name="Teeling E.C."/>
        </authorList>
    </citation>
    <scope>NUCLEOTIDE SEQUENCE [LARGE SCALE GENOMIC DNA]</scope>
    <source>
        <strain evidence="3">MPipKuh1</strain>
        <tissue evidence="3">Flight muscle</tissue>
    </source>
</reference>
<evidence type="ECO:0000256" key="2">
    <source>
        <dbReference type="SAM" id="SignalP"/>
    </source>
</evidence>
<proteinExistence type="predicted"/>
<organism evidence="3 4">
    <name type="scientific">Pipistrellus kuhlii</name>
    <name type="common">Kuhl's pipistrelle</name>
    <dbReference type="NCBI Taxonomy" id="59472"/>
    <lineage>
        <taxon>Eukaryota</taxon>
        <taxon>Metazoa</taxon>
        <taxon>Chordata</taxon>
        <taxon>Craniata</taxon>
        <taxon>Vertebrata</taxon>
        <taxon>Euteleostomi</taxon>
        <taxon>Mammalia</taxon>
        <taxon>Eutheria</taxon>
        <taxon>Laurasiatheria</taxon>
        <taxon>Chiroptera</taxon>
        <taxon>Yangochiroptera</taxon>
        <taxon>Vespertilionidae</taxon>
        <taxon>Pipistrellus</taxon>
    </lineage>
</organism>
<feature type="signal peptide" evidence="2">
    <location>
        <begin position="1"/>
        <end position="24"/>
    </location>
</feature>
<evidence type="ECO:0000256" key="1">
    <source>
        <dbReference type="SAM" id="MobiDB-lite"/>
    </source>
</evidence>
<gene>
    <name evidence="3" type="ORF">mPipKuh1_010816</name>
</gene>
<keyword evidence="4" id="KW-1185">Reference proteome</keyword>
<evidence type="ECO:0000313" key="3">
    <source>
        <dbReference type="EMBL" id="KAF6343113.1"/>
    </source>
</evidence>
<protein>
    <submittedName>
        <fullName evidence="3">Uncharacterized protein</fullName>
    </submittedName>
</protein>
<keyword evidence="2" id="KW-0732">Signal</keyword>
<dbReference type="AlphaFoldDB" id="A0A7J7X0A7"/>
<sequence length="146" mass="15233">MGGQGWFGFPLLMTFDLCFPTARPLHPLWPGTDRGRGGHHCSPGRQAGQTEALTPASSRETALIEWTACPDPVRGWGSGSRGAGKREVAGAGPRARGVIAERYARAHSQVERGLPACLALLGAAEGAGRAPGGDGLKHSWAPSSRL</sequence>
<accession>A0A7J7X0A7</accession>
<name>A0A7J7X0A7_PIPKU</name>
<feature type="region of interest" description="Disordered" evidence="1">
    <location>
        <begin position="34"/>
        <end position="59"/>
    </location>
</feature>